<accession>A0A452RWW4</accession>
<sequence>MRAPCRWVSCSSRNSGPYERPSSLLGVRQEEPGHAQCGGHVSAFSSAALPPAATARREFPSRVALWLVDTVCVSPR</sequence>
<evidence type="ECO:0000256" key="1">
    <source>
        <dbReference type="SAM" id="MobiDB-lite"/>
    </source>
</evidence>
<reference evidence="2" key="3">
    <citation type="submission" date="2025-09" db="UniProtKB">
        <authorList>
            <consortium name="Ensembl"/>
        </authorList>
    </citation>
    <scope>IDENTIFICATION</scope>
</reference>
<proteinExistence type="predicted"/>
<evidence type="ECO:0000313" key="2">
    <source>
        <dbReference type="Ensembl" id="ENSUAMP00000024064.1"/>
    </source>
</evidence>
<organism evidence="2 3">
    <name type="scientific">Ursus americanus</name>
    <name type="common">American black bear</name>
    <name type="synonym">Euarctos americanus</name>
    <dbReference type="NCBI Taxonomy" id="9643"/>
    <lineage>
        <taxon>Eukaryota</taxon>
        <taxon>Metazoa</taxon>
        <taxon>Chordata</taxon>
        <taxon>Craniata</taxon>
        <taxon>Vertebrata</taxon>
        <taxon>Euteleostomi</taxon>
        <taxon>Mammalia</taxon>
        <taxon>Eutheria</taxon>
        <taxon>Laurasiatheria</taxon>
        <taxon>Carnivora</taxon>
        <taxon>Caniformia</taxon>
        <taxon>Ursidae</taxon>
        <taxon>Ursus</taxon>
    </lineage>
</organism>
<dbReference type="AlphaFoldDB" id="A0A452RWW4"/>
<keyword evidence="3" id="KW-1185">Reference proteome</keyword>
<dbReference type="Ensembl" id="ENSUAMT00000026877.1">
    <property type="protein sequence ID" value="ENSUAMP00000024064.1"/>
    <property type="gene ID" value="ENSUAMG00000018819.1"/>
</dbReference>
<dbReference type="Proteomes" id="UP000291022">
    <property type="component" value="Unassembled WGS sequence"/>
</dbReference>
<evidence type="ECO:0000313" key="3">
    <source>
        <dbReference type="Proteomes" id="UP000291022"/>
    </source>
</evidence>
<name>A0A452RWW4_URSAM</name>
<protein>
    <submittedName>
        <fullName evidence="2">Uncharacterized protein</fullName>
    </submittedName>
</protein>
<reference evidence="3" key="1">
    <citation type="submission" date="2016-06" db="EMBL/GenBank/DDBJ databases">
        <title>De novo assembly and RNA-Seq shows season-dependent expression and editing in black bear kidneys.</title>
        <authorList>
            <person name="Korstanje R."/>
            <person name="Srivastava A."/>
            <person name="Sarsani V.K."/>
            <person name="Sheehan S.M."/>
            <person name="Seger R.L."/>
            <person name="Barter M.E."/>
            <person name="Lindqvist C."/>
            <person name="Brody L.C."/>
            <person name="Mullikin J.C."/>
        </authorList>
    </citation>
    <scope>NUCLEOTIDE SEQUENCE [LARGE SCALE GENOMIC DNA]</scope>
</reference>
<feature type="region of interest" description="Disordered" evidence="1">
    <location>
        <begin position="1"/>
        <end position="23"/>
    </location>
</feature>
<reference evidence="2" key="2">
    <citation type="submission" date="2025-08" db="UniProtKB">
        <authorList>
            <consortium name="Ensembl"/>
        </authorList>
    </citation>
    <scope>IDENTIFICATION</scope>
</reference>